<comment type="caution">
    <text evidence="5">The sequence shown here is derived from an EMBL/GenBank/DDBJ whole genome shotgun (WGS) entry which is preliminary data.</text>
</comment>
<organism evidence="5 7">
    <name type="scientific">Capnocytophaga catalasegens</name>
    <dbReference type="NCBI Taxonomy" id="1004260"/>
    <lineage>
        <taxon>Bacteria</taxon>
        <taxon>Pseudomonadati</taxon>
        <taxon>Bacteroidota</taxon>
        <taxon>Flavobacteriia</taxon>
        <taxon>Flavobacteriales</taxon>
        <taxon>Flavobacteriaceae</taxon>
        <taxon>Capnocytophaga</taxon>
    </lineage>
</organism>
<dbReference type="EMBL" id="BQKA01000004">
    <property type="protein sequence ID" value="GJM49162.1"/>
    <property type="molecule type" value="Genomic_DNA"/>
</dbReference>
<dbReference type="SMART" id="SM00347">
    <property type="entry name" value="HTH_MARR"/>
    <property type="match status" value="1"/>
</dbReference>
<name>A0AAV5AWY8_9FLAO</name>
<evidence type="ECO:0000313" key="8">
    <source>
        <dbReference type="Proteomes" id="UP001208692"/>
    </source>
</evidence>
<dbReference type="Proteomes" id="UP001208692">
    <property type="component" value="Unassembled WGS sequence"/>
</dbReference>
<accession>A0AAV5AWY8</accession>
<dbReference type="PRINTS" id="PR00598">
    <property type="entry name" value="HTHMARR"/>
</dbReference>
<evidence type="ECO:0000259" key="4">
    <source>
        <dbReference type="PROSITE" id="PS50995"/>
    </source>
</evidence>
<evidence type="ECO:0000313" key="5">
    <source>
        <dbReference type="EMBL" id="GJM49162.1"/>
    </source>
</evidence>
<dbReference type="InterPro" id="IPR036390">
    <property type="entry name" value="WH_DNA-bd_sf"/>
</dbReference>
<dbReference type="InterPro" id="IPR000835">
    <property type="entry name" value="HTH_MarR-typ"/>
</dbReference>
<dbReference type="RefSeq" id="WP_264845783.1">
    <property type="nucleotide sequence ID" value="NZ_BPMA01000015.1"/>
</dbReference>
<dbReference type="PANTHER" id="PTHR42756">
    <property type="entry name" value="TRANSCRIPTIONAL REGULATOR, MARR"/>
    <property type="match status" value="1"/>
</dbReference>
<evidence type="ECO:0000313" key="7">
    <source>
        <dbReference type="Proteomes" id="UP001207736"/>
    </source>
</evidence>
<dbReference type="SUPFAM" id="SSF46785">
    <property type="entry name" value="Winged helix' DNA-binding domain"/>
    <property type="match status" value="1"/>
</dbReference>
<dbReference type="Proteomes" id="UP001207736">
    <property type="component" value="Unassembled WGS sequence"/>
</dbReference>
<feature type="domain" description="HTH marR-type" evidence="4">
    <location>
        <begin position="7"/>
        <end position="142"/>
    </location>
</feature>
<dbReference type="GO" id="GO:0003677">
    <property type="term" value="F:DNA binding"/>
    <property type="evidence" value="ECO:0007669"/>
    <property type="project" value="UniProtKB-KW"/>
</dbReference>
<evidence type="ECO:0000256" key="2">
    <source>
        <dbReference type="ARBA" id="ARBA00023125"/>
    </source>
</evidence>
<protein>
    <submittedName>
        <fullName evidence="5">MarR family transcriptional regulator</fullName>
    </submittedName>
</protein>
<dbReference type="AlphaFoldDB" id="A0AAV5AWY8"/>
<keyword evidence="2" id="KW-0238">DNA-binding</keyword>
<gene>
    <name evidence="5" type="ORF">RCZ15_01380</name>
    <name evidence="6" type="ORF">RCZ16_09420</name>
</gene>
<dbReference type="GO" id="GO:0003700">
    <property type="term" value="F:DNA-binding transcription factor activity"/>
    <property type="evidence" value="ECO:0007669"/>
    <property type="project" value="InterPro"/>
</dbReference>
<keyword evidence="1" id="KW-0805">Transcription regulation</keyword>
<dbReference type="InterPro" id="IPR036388">
    <property type="entry name" value="WH-like_DNA-bd_sf"/>
</dbReference>
<reference evidence="5 8" key="1">
    <citation type="submission" date="2021-11" db="EMBL/GenBank/DDBJ databases">
        <title>Draft genome sequence of Capnocytophaga sp. strain KC07075 isolated from cat oral cavity.</title>
        <authorList>
            <person name="Suzuki M."/>
            <person name="Imaoka K."/>
            <person name="Kimura M."/>
            <person name="Morikawa S."/>
            <person name="Maeda K."/>
        </authorList>
    </citation>
    <scope>NUCLEOTIDE SEQUENCE</scope>
    <source>
        <strain evidence="5">KC07075</strain>
        <strain evidence="6 8">KC07079</strain>
    </source>
</reference>
<evidence type="ECO:0000313" key="6">
    <source>
        <dbReference type="EMBL" id="GJM52625.1"/>
    </source>
</evidence>
<keyword evidence="8" id="KW-1185">Reference proteome</keyword>
<dbReference type="PANTHER" id="PTHR42756:SF1">
    <property type="entry name" value="TRANSCRIPTIONAL REPRESSOR OF EMRAB OPERON"/>
    <property type="match status" value="1"/>
</dbReference>
<dbReference type="Gene3D" id="1.10.10.10">
    <property type="entry name" value="Winged helix-like DNA-binding domain superfamily/Winged helix DNA-binding domain"/>
    <property type="match status" value="1"/>
</dbReference>
<dbReference type="EMBL" id="BQKB01000014">
    <property type="protein sequence ID" value="GJM52625.1"/>
    <property type="molecule type" value="Genomic_DNA"/>
</dbReference>
<keyword evidence="3" id="KW-0804">Transcription</keyword>
<evidence type="ECO:0000256" key="1">
    <source>
        <dbReference type="ARBA" id="ARBA00023015"/>
    </source>
</evidence>
<dbReference type="PROSITE" id="PS50995">
    <property type="entry name" value="HTH_MARR_2"/>
    <property type="match status" value="1"/>
</dbReference>
<proteinExistence type="predicted"/>
<evidence type="ECO:0000256" key="3">
    <source>
        <dbReference type="ARBA" id="ARBA00023163"/>
    </source>
</evidence>
<dbReference type="Pfam" id="PF01047">
    <property type="entry name" value="MarR"/>
    <property type="match status" value="1"/>
</dbReference>
<sequence>MFTFIDQDDIYHLINGRTPMALSRALGACFKQRNIPITKEQFSILVVLWKKDGYSQQLLSELTFRDKPGITRLIDNLEREKLVIRKPDPFDRRSNLIFLTEKGKNLEKEVTEAVKKVIQKASQGLSEEDGENLKRILGIVYENLKQ</sequence>